<gene>
    <name evidence="2" type="ORF">J21TS7_48910</name>
</gene>
<accession>A0ABQ4LJ63</accession>
<dbReference type="Proteomes" id="UP000676601">
    <property type="component" value="Unassembled WGS sequence"/>
</dbReference>
<name>A0ABQ4LJ63_9BACL</name>
<sequence length="77" mass="8454">MPRSNTSTDRVTCLPEDPDPDPDPSEAACSDLGEHADNSILPATSTADMKRTDFAKDLVFLFPTIRIIPSSFSCRLR</sequence>
<evidence type="ECO:0000256" key="1">
    <source>
        <dbReference type="SAM" id="MobiDB-lite"/>
    </source>
</evidence>
<dbReference type="EMBL" id="BORU01000003">
    <property type="protein sequence ID" value="GIO56573.1"/>
    <property type="molecule type" value="Genomic_DNA"/>
</dbReference>
<comment type="caution">
    <text evidence="2">The sequence shown here is derived from an EMBL/GenBank/DDBJ whole genome shotgun (WGS) entry which is preliminary data.</text>
</comment>
<evidence type="ECO:0000313" key="3">
    <source>
        <dbReference type="Proteomes" id="UP000676601"/>
    </source>
</evidence>
<organism evidence="2 3">
    <name type="scientific">Paenibacillus cineris</name>
    <dbReference type="NCBI Taxonomy" id="237530"/>
    <lineage>
        <taxon>Bacteria</taxon>
        <taxon>Bacillati</taxon>
        <taxon>Bacillota</taxon>
        <taxon>Bacilli</taxon>
        <taxon>Bacillales</taxon>
        <taxon>Paenibacillaceae</taxon>
        <taxon>Paenibacillus</taxon>
    </lineage>
</organism>
<evidence type="ECO:0000313" key="2">
    <source>
        <dbReference type="EMBL" id="GIO56573.1"/>
    </source>
</evidence>
<reference evidence="2 3" key="1">
    <citation type="submission" date="2021-03" db="EMBL/GenBank/DDBJ databases">
        <title>Antimicrobial resistance genes in bacteria isolated from Japanese honey, and their potential for conferring macrolide and lincosamide resistance in the American foulbrood pathogen Paenibacillus larvae.</title>
        <authorList>
            <person name="Okamoto M."/>
            <person name="Kumagai M."/>
            <person name="Kanamori H."/>
            <person name="Takamatsu D."/>
        </authorList>
    </citation>
    <scope>NUCLEOTIDE SEQUENCE [LARGE SCALE GENOMIC DNA]</scope>
    <source>
        <strain evidence="2 3">J21TS7</strain>
    </source>
</reference>
<feature type="region of interest" description="Disordered" evidence="1">
    <location>
        <begin position="1"/>
        <end position="37"/>
    </location>
</feature>
<proteinExistence type="predicted"/>
<protein>
    <submittedName>
        <fullName evidence="2">Uncharacterized protein</fullName>
    </submittedName>
</protein>
<feature type="compositionally biased region" description="Polar residues" evidence="1">
    <location>
        <begin position="1"/>
        <end position="10"/>
    </location>
</feature>
<keyword evidence="3" id="KW-1185">Reference proteome</keyword>